<feature type="region of interest" description="Disordered" evidence="1">
    <location>
        <begin position="1"/>
        <end position="86"/>
    </location>
</feature>
<dbReference type="AlphaFoldDB" id="A0ABD1Y0V2"/>
<keyword evidence="3" id="KW-1185">Reference proteome</keyword>
<sequence length="86" mass="9678">MCDEDEEVEDKGPSSPKAGEVRVEAKEGMTVETSAKAPEEEEVPATVDPVLDEEDRNAKVELERRRSKQRQSLPKTLMGKPRQGRR</sequence>
<evidence type="ECO:0000313" key="2">
    <source>
        <dbReference type="EMBL" id="KAL2620210.1"/>
    </source>
</evidence>
<proteinExistence type="predicted"/>
<feature type="compositionally biased region" description="Basic and acidic residues" evidence="1">
    <location>
        <begin position="19"/>
        <end position="29"/>
    </location>
</feature>
<protein>
    <submittedName>
        <fullName evidence="2">Uncharacterized protein</fullName>
    </submittedName>
</protein>
<evidence type="ECO:0000313" key="3">
    <source>
        <dbReference type="Proteomes" id="UP001605036"/>
    </source>
</evidence>
<comment type="caution">
    <text evidence="2">The sequence shown here is derived from an EMBL/GenBank/DDBJ whole genome shotgun (WGS) entry which is preliminary data.</text>
</comment>
<name>A0ABD1Y0V2_9MARC</name>
<reference evidence="2 3" key="1">
    <citation type="submission" date="2024-09" db="EMBL/GenBank/DDBJ databases">
        <title>Chromosome-scale assembly of Riccia fluitans.</title>
        <authorList>
            <person name="Paukszto L."/>
            <person name="Sawicki J."/>
            <person name="Karawczyk K."/>
            <person name="Piernik-Szablinska J."/>
            <person name="Szczecinska M."/>
            <person name="Mazdziarz M."/>
        </authorList>
    </citation>
    <scope>NUCLEOTIDE SEQUENCE [LARGE SCALE GENOMIC DNA]</scope>
    <source>
        <strain evidence="2">Rf_01</strain>
        <tissue evidence="2">Aerial parts of the thallus</tissue>
    </source>
</reference>
<dbReference type="Proteomes" id="UP001605036">
    <property type="component" value="Unassembled WGS sequence"/>
</dbReference>
<gene>
    <name evidence="2" type="ORF">R1flu_000415</name>
</gene>
<accession>A0ABD1Y0V2</accession>
<dbReference type="EMBL" id="JBHFFA010000006">
    <property type="protein sequence ID" value="KAL2620210.1"/>
    <property type="molecule type" value="Genomic_DNA"/>
</dbReference>
<organism evidence="2 3">
    <name type="scientific">Riccia fluitans</name>
    <dbReference type="NCBI Taxonomy" id="41844"/>
    <lineage>
        <taxon>Eukaryota</taxon>
        <taxon>Viridiplantae</taxon>
        <taxon>Streptophyta</taxon>
        <taxon>Embryophyta</taxon>
        <taxon>Marchantiophyta</taxon>
        <taxon>Marchantiopsida</taxon>
        <taxon>Marchantiidae</taxon>
        <taxon>Marchantiales</taxon>
        <taxon>Ricciaceae</taxon>
        <taxon>Riccia</taxon>
    </lineage>
</organism>
<evidence type="ECO:0000256" key="1">
    <source>
        <dbReference type="SAM" id="MobiDB-lite"/>
    </source>
</evidence>